<dbReference type="Proteomes" id="UP000694564">
    <property type="component" value="Chromosome 3"/>
</dbReference>
<dbReference type="Ensembl" id="ENSSVLT00005009606.1">
    <property type="protein sequence ID" value="ENSSVLP00005008652.1"/>
    <property type="gene ID" value="ENSSVLG00005007029.1"/>
</dbReference>
<feature type="transmembrane region" description="Helical" evidence="13">
    <location>
        <begin position="101"/>
        <end position="120"/>
    </location>
</feature>
<feature type="transmembrane region" description="Helical" evidence="13">
    <location>
        <begin position="141"/>
        <end position="159"/>
    </location>
</feature>
<evidence type="ECO:0000256" key="7">
    <source>
        <dbReference type="ARBA" id="ARBA00022989"/>
    </source>
</evidence>
<keyword evidence="10" id="KW-0407">Ion channel</keyword>
<comment type="subcellular location">
    <subcellularLocation>
        <location evidence="1">Cell membrane</location>
        <topology evidence="1">Multi-pass membrane protein</topology>
    </subcellularLocation>
</comment>
<protein>
    <recommendedName>
        <fullName evidence="16">Otopetrin 2</fullName>
    </recommendedName>
</protein>
<keyword evidence="15" id="KW-1185">Reference proteome</keyword>
<feature type="transmembrane region" description="Helical" evidence="13">
    <location>
        <begin position="62"/>
        <end position="81"/>
    </location>
</feature>
<evidence type="ECO:0000256" key="3">
    <source>
        <dbReference type="ARBA" id="ARBA00022448"/>
    </source>
</evidence>
<keyword evidence="5 13" id="KW-0812">Transmembrane</keyword>
<feature type="transmembrane region" description="Helical" evidence="13">
    <location>
        <begin position="171"/>
        <end position="191"/>
    </location>
</feature>
<dbReference type="GO" id="GO:0005886">
    <property type="term" value="C:plasma membrane"/>
    <property type="evidence" value="ECO:0007669"/>
    <property type="project" value="UniProtKB-SubCell"/>
</dbReference>
<feature type="region of interest" description="Disordered" evidence="12">
    <location>
        <begin position="1"/>
        <end position="21"/>
    </location>
</feature>
<feature type="transmembrane region" description="Helical" evidence="13">
    <location>
        <begin position="30"/>
        <end position="50"/>
    </location>
</feature>
<evidence type="ECO:0008006" key="16">
    <source>
        <dbReference type="Google" id="ProtNLM"/>
    </source>
</evidence>
<keyword evidence="8" id="KW-0406">Ion transport</keyword>
<evidence type="ECO:0000256" key="4">
    <source>
        <dbReference type="ARBA" id="ARBA00022475"/>
    </source>
</evidence>
<reference evidence="14" key="1">
    <citation type="submission" date="2025-08" db="UniProtKB">
        <authorList>
            <consortium name="Ensembl"/>
        </authorList>
    </citation>
    <scope>IDENTIFICATION</scope>
</reference>
<keyword evidence="4" id="KW-1003">Cell membrane</keyword>
<evidence type="ECO:0000256" key="6">
    <source>
        <dbReference type="ARBA" id="ARBA00022781"/>
    </source>
</evidence>
<dbReference type="InterPro" id="IPR004878">
    <property type="entry name" value="Otopetrin"/>
</dbReference>
<evidence type="ECO:0000256" key="2">
    <source>
        <dbReference type="ARBA" id="ARBA00006513"/>
    </source>
</evidence>
<dbReference type="Pfam" id="PF03189">
    <property type="entry name" value="Otopetrin"/>
    <property type="match status" value="1"/>
</dbReference>
<keyword evidence="9 13" id="KW-0472">Membrane</keyword>
<keyword evidence="7 13" id="KW-1133">Transmembrane helix</keyword>
<evidence type="ECO:0000256" key="8">
    <source>
        <dbReference type="ARBA" id="ARBA00023065"/>
    </source>
</evidence>
<dbReference type="PANTHER" id="PTHR21522:SF35">
    <property type="entry name" value="PROTON CHANNEL OTOP2"/>
    <property type="match status" value="1"/>
</dbReference>
<reference evidence="14" key="2">
    <citation type="submission" date="2025-09" db="UniProtKB">
        <authorList>
            <consortium name="Ensembl"/>
        </authorList>
    </citation>
    <scope>IDENTIFICATION</scope>
</reference>
<sequence length="206" mass="23032">MSEELTSVPKESPPAPRASPREVWKKGGRLLSVLLAVNVLLFASTLISGGAFNKVAVYDTDVFALLTAMMLLTILWILFYLLRTVRCPDAVPYRDTHAGPIWLRGGLVLFGICTLVMDVFKTGYYSSFFECQSAIKILHPLIQAVFVIVQLWIMPAFGARPHFSNTVEVDFYGYSLWAAIVNICLPFGIFYRMHAVSSLLEVYVLS</sequence>
<proteinExistence type="inferred from homology"/>
<dbReference type="GeneTree" id="ENSGT00940000156691"/>
<dbReference type="PANTHER" id="PTHR21522">
    <property type="entry name" value="PROTON CHANNEL OTOP"/>
    <property type="match status" value="1"/>
</dbReference>
<name>A0A8D2B811_SCIVU</name>
<dbReference type="AlphaFoldDB" id="A0A8D2B811"/>
<comment type="catalytic activity">
    <reaction evidence="11">
        <text>H(+)(in) = H(+)(out)</text>
        <dbReference type="Rhea" id="RHEA:34979"/>
        <dbReference type="ChEBI" id="CHEBI:15378"/>
    </reaction>
</comment>
<evidence type="ECO:0000256" key="13">
    <source>
        <dbReference type="SAM" id="Phobius"/>
    </source>
</evidence>
<evidence type="ECO:0000313" key="14">
    <source>
        <dbReference type="Ensembl" id="ENSSVLP00005008652.1"/>
    </source>
</evidence>
<keyword evidence="3" id="KW-0813">Transport</keyword>
<comment type="similarity">
    <text evidence="2">Belongs to the otopetrin family.</text>
</comment>
<evidence type="ECO:0000256" key="11">
    <source>
        <dbReference type="ARBA" id="ARBA00024169"/>
    </source>
</evidence>
<accession>A0A8D2B811</accession>
<organism evidence="14 15">
    <name type="scientific">Sciurus vulgaris</name>
    <name type="common">Eurasian red squirrel</name>
    <dbReference type="NCBI Taxonomy" id="55149"/>
    <lineage>
        <taxon>Eukaryota</taxon>
        <taxon>Metazoa</taxon>
        <taxon>Chordata</taxon>
        <taxon>Craniata</taxon>
        <taxon>Vertebrata</taxon>
        <taxon>Euteleostomi</taxon>
        <taxon>Mammalia</taxon>
        <taxon>Eutheria</taxon>
        <taxon>Euarchontoglires</taxon>
        <taxon>Glires</taxon>
        <taxon>Rodentia</taxon>
        <taxon>Sciuromorpha</taxon>
        <taxon>Sciuridae</taxon>
        <taxon>Sciurinae</taxon>
        <taxon>Sciurini</taxon>
        <taxon>Sciurus</taxon>
    </lineage>
</organism>
<keyword evidence="6" id="KW-0375">Hydrogen ion transport</keyword>
<evidence type="ECO:0000313" key="15">
    <source>
        <dbReference type="Proteomes" id="UP000694564"/>
    </source>
</evidence>
<evidence type="ECO:0000256" key="1">
    <source>
        <dbReference type="ARBA" id="ARBA00004651"/>
    </source>
</evidence>
<dbReference type="GO" id="GO:0015252">
    <property type="term" value="F:proton channel activity"/>
    <property type="evidence" value="ECO:0007669"/>
    <property type="project" value="InterPro"/>
</dbReference>
<evidence type="ECO:0000256" key="9">
    <source>
        <dbReference type="ARBA" id="ARBA00023136"/>
    </source>
</evidence>
<evidence type="ECO:0000256" key="10">
    <source>
        <dbReference type="ARBA" id="ARBA00023303"/>
    </source>
</evidence>
<evidence type="ECO:0000256" key="12">
    <source>
        <dbReference type="SAM" id="MobiDB-lite"/>
    </source>
</evidence>
<evidence type="ECO:0000256" key="5">
    <source>
        <dbReference type="ARBA" id="ARBA00022692"/>
    </source>
</evidence>